<accession>N9BKF3</accession>
<evidence type="ECO:0000313" key="1">
    <source>
        <dbReference type="EMBL" id="ENV73621.1"/>
    </source>
</evidence>
<dbReference type="EMBL" id="APPZ01000005">
    <property type="protein sequence ID" value="ENV73621.1"/>
    <property type="molecule type" value="Genomic_DNA"/>
</dbReference>
<protein>
    <submittedName>
        <fullName evidence="1">Uncharacterized protein</fullName>
    </submittedName>
</protein>
<reference evidence="1 2" key="1">
    <citation type="submission" date="2013-02" db="EMBL/GenBank/DDBJ databases">
        <title>The Genome Sequence of Acinetobacter johnsonii ANC 3681.</title>
        <authorList>
            <consortium name="The Broad Institute Genome Sequencing Platform"/>
            <consortium name="The Broad Institute Genome Sequencing Center for Infectious Disease"/>
            <person name="Cerqueira G."/>
            <person name="Feldgarden M."/>
            <person name="Courvalin P."/>
            <person name="Perichon B."/>
            <person name="Grillot-Courvalin C."/>
            <person name="Clermont D."/>
            <person name="Rocha E."/>
            <person name="Yoon E.-J."/>
            <person name="Nemec A."/>
            <person name="Walker B."/>
            <person name="Young S.K."/>
            <person name="Zeng Q."/>
            <person name="Gargeya S."/>
            <person name="Fitzgerald M."/>
            <person name="Haas B."/>
            <person name="Abouelleil A."/>
            <person name="Alvarado L."/>
            <person name="Arachchi H.M."/>
            <person name="Berlin A.M."/>
            <person name="Chapman S.B."/>
            <person name="Dewar J."/>
            <person name="Goldberg J."/>
            <person name="Griggs A."/>
            <person name="Gujja S."/>
            <person name="Hansen M."/>
            <person name="Howarth C."/>
            <person name="Imamovic A."/>
            <person name="Larimer J."/>
            <person name="McCowan C."/>
            <person name="Murphy C."/>
            <person name="Neiman D."/>
            <person name="Pearson M."/>
            <person name="Priest M."/>
            <person name="Roberts A."/>
            <person name="Saif S."/>
            <person name="Shea T."/>
            <person name="Sisk P."/>
            <person name="Sykes S."/>
            <person name="Wortman J."/>
            <person name="Nusbaum C."/>
            <person name="Birren B."/>
        </authorList>
    </citation>
    <scope>NUCLEOTIDE SEQUENCE [LARGE SCALE GENOMIC DNA]</scope>
    <source>
        <strain evidence="1 2">ANC 3681</strain>
    </source>
</reference>
<dbReference type="RefSeq" id="WP_004980031.1">
    <property type="nucleotide sequence ID" value="NZ_KB849705.1"/>
</dbReference>
<evidence type="ECO:0000313" key="2">
    <source>
        <dbReference type="Proteomes" id="UP000018444"/>
    </source>
</evidence>
<gene>
    <name evidence="1" type="ORF">F946_01133</name>
</gene>
<organism evidence="1 2">
    <name type="scientific">Acinetobacter johnsonii ANC 3681</name>
    <dbReference type="NCBI Taxonomy" id="1217662"/>
    <lineage>
        <taxon>Bacteria</taxon>
        <taxon>Pseudomonadati</taxon>
        <taxon>Pseudomonadota</taxon>
        <taxon>Gammaproteobacteria</taxon>
        <taxon>Moraxellales</taxon>
        <taxon>Moraxellaceae</taxon>
        <taxon>Acinetobacter</taxon>
    </lineage>
</organism>
<dbReference type="HOGENOM" id="CLU_996151_0_0_6"/>
<dbReference type="Proteomes" id="UP000018444">
    <property type="component" value="Unassembled WGS sequence"/>
</dbReference>
<name>N9BKF3_ACIJO</name>
<sequence>MKKTIVIISAVLALIIVACVAFYLGKSSDQNDGKNAKKDLIPYVISRDGRLVVYGFNYDPTKSKSEQEKNSKLIVELKEIDLVVDCTDPNLIKDEKSSTSNCQAGYKLKMKGSLGVDSIEFLDKDGKVIFDGATELSPELKALMTLSLANQIKEEQAAQDQTSKNEKVVETPKNEKVIESTKDESSNYGDLLFSDNSKQLSLYKNSKGYTIVSKSLSKGAVNCGTVSGVRASGGIEISCEDDKFTFIQIDPDGQYFLSNDSGLDLQGKFPNYDDSKIDF</sequence>
<dbReference type="AlphaFoldDB" id="N9BKF3"/>
<dbReference type="PROSITE" id="PS51257">
    <property type="entry name" value="PROKAR_LIPOPROTEIN"/>
    <property type="match status" value="1"/>
</dbReference>
<dbReference type="GeneID" id="56338338"/>
<dbReference type="PATRIC" id="fig|1217662.4.peg.1103"/>
<proteinExistence type="predicted"/>
<comment type="caution">
    <text evidence="1">The sequence shown here is derived from an EMBL/GenBank/DDBJ whole genome shotgun (WGS) entry which is preliminary data.</text>
</comment>